<protein>
    <submittedName>
        <fullName evidence="2">Uncharacterized protein</fullName>
    </submittedName>
</protein>
<feature type="region of interest" description="Disordered" evidence="1">
    <location>
        <begin position="1"/>
        <end position="65"/>
    </location>
</feature>
<feature type="non-terminal residue" evidence="2">
    <location>
        <position position="88"/>
    </location>
</feature>
<evidence type="ECO:0000313" key="2">
    <source>
        <dbReference type="EMBL" id="CAA9397216.1"/>
    </source>
</evidence>
<gene>
    <name evidence="2" type="ORF">AVDCRST_MAG93-10036</name>
</gene>
<dbReference type="EMBL" id="CADCTR010003370">
    <property type="protein sequence ID" value="CAA9397216.1"/>
    <property type="molecule type" value="Genomic_DNA"/>
</dbReference>
<accession>A0A6J4NWD3</accession>
<organism evidence="2">
    <name type="scientific">uncultured Chloroflexia bacterium</name>
    <dbReference type="NCBI Taxonomy" id="1672391"/>
    <lineage>
        <taxon>Bacteria</taxon>
        <taxon>Bacillati</taxon>
        <taxon>Chloroflexota</taxon>
        <taxon>Chloroflexia</taxon>
        <taxon>environmental samples</taxon>
    </lineage>
</organism>
<sequence>CPVRNPPSLIAVSPRDYSSRPSSRKCRIPPRRSEPNAPSTSTSMLPSCWKNSRPSATEPLAPSPLSPISSPRRFAFWTSPSMLTLRRL</sequence>
<name>A0A6J4NWD3_9CHLR</name>
<proteinExistence type="predicted"/>
<feature type="non-terminal residue" evidence="2">
    <location>
        <position position="1"/>
    </location>
</feature>
<feature type="compositionally biased region" description="Polar residues" evidence="1">
    <location>
        <begin position="36"/>
        <end position="55"/>
    </location>
</feature>
<reference evidence="2" key="1">
    <citation type="submission" date="2020-02" db="EMBL/GenBank/DDBJ databases">
        <authorList>
            <person name="Meier V. D."/>
        </authorList>
    </citation>
    <scope>NUCLEOTIDE SEQUENCE</scope>
    <source>
        <strain evidence="2">AVDCRST_MAG93</strain>
    </source>
</reference>
<evidence type="ECO:0000256" key="1">
    <source>
        <dbReference type="SAM" id="MobiDB-lite"/>
    </source>
</evidence>
<dbReference type="AlphaFoldDB" id="A0A6J4NWD3"/>